<gene>
    <name evidence="1" type="ORF">MATL_G00172180</name>
</gene>
<comment type="caution">
    <text evidence="1">The sequence shown here is derived from an EMBL/GenBank/DDBJ whole genome shotgun (WGS) entry which is preliminary data.</text>
</comment>
<dbReference type="AlphaFoldDB" id="A0A9D3T881"/>
<name>A0A9D3T881_MEGAT</name>
<proteinExistence type="predicted"/>
<keyword evidence="2" id="KW-1185">Reference proteome</keyword>
<dbReference type="Proteomes" id="UP001046870">
    <property type="component" value="Chromosome 14"/>
</dbReference>
<sequence>MGKSGTNGKVVSKKVSVSSGIRGYLPMLKVYRLIGQEAARGRKTFGLRTATAFCSDNERYLSFLLEDEVRGQR</sequence>
<organism evidence="1 2">
    <name type="scientific">Megalops atlanticus</name>
    <name type="common">Tarpon</name>
    <name type="synonym">Clupea gigantea</name>
    <dbReference type="NCBI Taxonomy" id="7932"/>
    <lineage>
        <taxon>Eukaryota</taxon>
        <taxon>Metazoa</taxon>
        <taxon>Chordata</taxon>
        <taxon>Craniata</taxon>
        <taxon>Vertebrata</taxon>
        <taxon>Euteleostomi</taxon>
        <taxon>Actinopterygii</taxon>
        <taxon>Neopterygii</taxon>
        <taxon>Teleostei</taxon>
        <taxon>Elopiformes</taxon>
        <taxon>Megalopidae</taxon>
        <taxon>Megalops</taxon>
    </lineage>
</organism>
<evidence type="ECO:0000313" key="1">
    <source>
        <dbReference type="EMBL" id="KAG7465061.1"/>
    </source>
</evidence>
<protein>
    <submittedName>
        <fullName evidence="1">Uncharacterized protein</fullName>
    </submittedName>
</protein>
<dbReference type="EMBL" id="JAFDVH010000014">
    <property type="protein sequence ID" value="KAG7465061.1"/>
    <property type="molecule type" value="Genomic_DNA"/>
</dbReference>
<accession>A0A9D3T881</accession>
<reference evidence="1" key="1">
    <citation type="submission" date="2021-01" db="EMBL/GenBank/DDBJ databases">
        <authorList>
            <person name="Zahm M."/>
            <person name="Roques C."/>
            <person name="Cabau C."/>
            <person name="Klopp C."/>
            <person name="Donnadieu C."/>
            <person name="Jouanno E."/>
            <person name="Lampietro C."/>
            <person name="Louis A."/>
            <person name="Herpin A."/>
            <person name="Echchiki A."/>
            <person name="Berthelot C."/>
            <person name="Parey E."/>
            <person name="Roest-Crollius H."/>
            <person name="Braasch I."/>
            <person name="Postlethwait J."/>
            <person name="Bobe J."/>
            <person name="Montfort J."/>
            <person name="Bouchez O."/>
            <person name="Begum T."/>
            <person name="Mejri S."/>
            <person name="Adams A."/>
            <person name="Chen W.-J."/>
            <person name="Guiguen Y."/>
        </authorList>
    </citation>
    <scope>NUCLEOTIDE SEQUENCE</scope>
    <source>
        <strain evidence="1">YG-15Mar2019-1</strain>
        <tissue evidence="1">Brain</tissue>
    </source>
</reference>
<evidence type="ECO:0000313" key="2">
    <source>
        <dbReference type="Proteomes" id="UP001046870"/>
    </source>
</evidence>